<dbReference type="Proteomes" id="UP000256530">
    <property type="component" value="Unassembled WGS sequence"/>
</dbReference>
<gene>
    <name evidence="2" type="ORF">DET55_13328</name>
</gene>
<organism evidence="2 3">
    <name type="scientific">Bacillus mycoides</name>
    <dbReference type="NCBI Taxonomy" id="1405"/>
    <lineage>
        <taxon>Bacteria</taxon>
        <taxon>Bacillati</taxon>
        <taxon>Bacillota</taxon>
        <taxon>Bacilli</taxon>
        <taxon>Bacillales</taxon>
        <taxon>Bacillaceae</taxon>
        <taxon>Bacillus</taxon>
        <taxon>Bacillus cereus group</taxon>
    </lineage>
</organism>
<evidence type="ECO:0000313" key="3">
    <source>
        <dbReference type="Proteomes" id="UP000256530"/>
    </source>
</evidence>
<keyword evidence="1" id="KW-1133">Transmembrane helix</keyword>
<feature type="transmembrane region" description="Helical" evidence="1">
    <location>
        <begin position="13"/>
        <end position="31"/>
    </location>
</feature>
<accession>A0A3D9U526</accession>
<evidence type="ECO:0000256" key="1">
    <source>
        <dbReference type="SAM" id="Phobius"/>
    </source>
</evidence>
<keyword evidence="1" id="KW-0812">Transmembrane</keyword>
<name>A0A3D9U526_BACMY</name>
<dbReference type="EMBL" id="QTTY01000033">
    <property type="protein sequence ID" value="REF24499.1"/>
    <property type="molecule type" value="Genomic_DNA"/>
</dbReference>
<proteinExistence type="predicted"/>
<comment type="caution">
    <text evidence="2">The sequence shown here is derived from an EMBL/GenBank/DDBJ whole genome shotgun (WGS) entry which is preliminary data.</text>
</comment>
<evidence type="ECO:0000313" key="2">
    <source>
        <dbReference type="EMBL" id="REF24499.1"/>
    </source>
</evidence>
<protein>
    <submittedName>
        <fullName evidence="2">Uncharacterized protein</fullName>
    </submittedName>
</protein>
<dbReference type="AlphaFoldDB" id="A0A3D9U526"/>
<reference evidence="2 3" key="1">
    <citation type="submission" date="2018-08" db="EMBL/GenBank/DDBJ databases">
        <title>Freshwater and sediment microbial communities from various areas in North America, analyzing microbe dynamics in response to fracking.</title>
        <authorList>
            <person name="Lamendella R."/>
        </authorList>
    </citation>
    <scope>NUCLEOTIDE SEQUENCE [LARGE SCALE GENOMIC DNA]</scope>
    <source>
        <strain evidence="2 3">DB-1</strain>
    </source>
</reference>
<sequence>MTISNSKNEKNKVPIRLIILFFCVFYLFILITMQLRKVQFIDGYTYKNVVKKRENATINITVLCGKTWVNSKALIRKLIGIVITEMVTYENDGERREEIK</sequence>
<keyword evidence="1" id="KW-0472">Membrane</keyword>